<dbReference type="KEGG" id="pry:Prubr_37940"/>
<dbReference type="SUPFAM" id="SSF69318">
    <property type="entry name" value="Integrin alpha N-terminal domain"/>
    <property type="match status" value="1"/>
</dbReference>
<evidence type="ECO:0000256" key="2">
    <source>
        <dbReference type="SAM" id="SignalP"/>
    </source>
</evidence>
<organism evidence="3 4">
    <name type="scientific">Polymorphospora rubra</name>
    <dbReference type="NCBI Taxonomy" id="338584"/>
    <lineage>
        <taxon>Bacteria</taxon>
        <taxon>Bacillati</taxon>
        <taxon>Actinomycetota</taxon>
        <taxon>Actinomycetes</taxon>
        <taxon>Micromonosporales</taxon>
        <taxon>Micromonosporaceae</taxon>
        <taxon>Polymorphospora</taxon>
    </lineage>
</organism>
<name>A0A810N503_9ACTN</name>
<evidence type="ECO:0000313" key="3">
    <source>
        <dbReference type="EMBL" id="BCJ66773.1"/>
    </source>
</evidence>
<evidence type="ECO:0008006" key="5">
    <source>
        <dbReference type="Google" id="ProtNLM"/>
    </source>
</evidence>
<dbReference type="Pfam" id="PF17963">
    <property type="entry name" value="Big_9"/>
    <property type="match status" value="1"/>
</dbReference>
<accession>A0A810N503</accession>
<dbReference type="PANTHER" id="PTHR46580:SF2">
    <property type="entry name" value="MAM DOMAIN-CONTAINING PROTEIN"/>
    <property type="match status" value="1"/>
</dbReference>
<protein>
    <recommendedName>
        <fullName evidence="5">FG-GAP repeat protein</fullName>
    </recommendedName>
</protein>
<dbReference type="InterPro" id="IPR013517">
    <property type="entry name" value="FG-GAP"/>
</dbReference>
<keyword evidence="4" id="KW-1185">Reference proteome</keyword>
<dbReference type="PANTHER" id="PTHR46580">
    <property type="entry name" value="SENSOR KINASE-RELATED"/>
    <property type="match status" value="1"/>
</dbReference>
<dbReference type="Pfam" id="PF13517">
    <property type="entry name" value="FG-GAP_3"/>
    <property type="match status" value="2"/>
</dbReference>
<proteinExistence type="predicted"/>
<keyword evidence="1 2" id="KW-0732">Signal</keyword>
<dbReference type="Proteomes" id="UP000680866">
    <property type="component" value="Chromosome"/>
</dbReference>
<reference evidence="3" key="1">
    <citation type="submission" date="2020-08" db="EMBL/GenBank/DDBJ databases">
        <title>Whole genome shotgun sequence of Polymorphospora rubra NBRC 101157.</title>
        <authorList>
            <person name="Komaki H."/>
            <person name="Tamura T."/>
        </authorList>
    </citation>
    <scope>NUCLEOTIDE SEQUENCE</scope>
    <source>
        <strain evidence="3">NBRC 101157</strain>
    </source>
</reference>
<dbReference type="EMBL" id="AP023359">
    <property type="protein sequence ID" value="BCJ66773.1"/>
    <property type="molecule type" value="Genomic_DNA"/>
</dbReference>
<dbReference type="RefSeq" id="WP_212827099.1">
    <property type="nucleotide sequence ID" value="NZ_AP023359.1"/>
</dbReference>
<feature type="signal peptide" evidence="2">
    <location>
        <begin position="1"/>
        <end position="28"/>
    </location>
</feature>
<evidence type="ECO:0000256" key="1">
    <source>
        <dbReference type="ARBA" id="ARBA00022729"/>
    </source>
</evidence>
<gene>
    <name evidence="3" type="ORF">Prubr_37940</name>
</gene>
<feature type="chain" id="PRO_5039204217" description="FG-GAP repeat protein" evidence="2">
    <location>
        <begin position="29"/>
        <end position="366"/>
    </location>
</feature>
<evidence type="ECO:0000313" key="4">
    <source>
        <dbReference type="Proteomes" id="UP000680866"/>
    </source>
</evidence>
<sequence>MRGGRVLGGVLAAVLAGAVMTAAPAAWAGWQGEPLFGDVDGDGVVDRVTLVGGGPAECGVTVELGTGGGAYGPGTVYTYPDPSGGTGHCPDMGVVVDLGGDGTVELVLAWFDGRPPGVGHDLLVLRDYAPVGGFDAIYQPSYIGLADFNGDGRQDVYEWTDQGDGFRTFLNTEAGTLVPGPVEYCGGQPDFELADFDGNGATDVVIAFHEGWCGPFSGVVVVFDDGSTVYLEQDEWGDDGWEVDLVDLDGDGRPDVRTTNWSGTVRLYVNDGDGTFTPGIRAVEDRVTVGPTNRKRIKVLDNDTVVPGTVLTITTPPKYGTATVTAQNTIAYVRTDTGNTRRDIFGYRITAGGQTSDATIIVRVKQ</sequence>
<dbReference type="InterPro" id="IPR028994">
    <property type="entry name" value="Integrin_alpha_N"/>
</dbReference>
<dbReference type="AlphaFoldDB" id="A0A810N503"/>